<gene>
    <name evidence="1" type="ORF">Cgig2_001617</name>
</gene>
<sequence>MAEEAARDLLLPKIPQIVLCAMLLNDAVRLGMLRRWMIDIMESTLKELRWSTFEEWVQRSRDNILQAYRPEIDSDQEGSGSGDPSSLPTAVYSSSFNNKMLIFLHDFTIEYVFLLAGLGLRAGLWGNGSSGRSVSRVVGLLALQAMWQDHQPLLGLKMWRFGIWVELPGPEAPSWGPRGQRLASRPSFHTVNPFRKLQG</sequence>
<organism evidence="1 2">
    <name type="scientific">Carnegiea gigantea</name>
    <dbReference type="NCBI Taxonomy" id="171969"/>
    <lineage>
        <taxon>Eukaryota</taxon>
        <taxon>Viridiplantae</taxon>
        <taxon>Streptophyta</taxon>
        <taxon>Embryophyta</taxon>
        <taxon>Tracheophyta</taxon>
        <taxon>Spermatophyta</taxon>
        <taxon>Magnoliopsida</taxon>
        <taxon>eudicotyledons</taxon>
        <taxon>Gunneridae</taxon>
        <taxon>Pentapetalae</taxon>
        <taxon>Caryophyllales</taxon>
        <taxon>Cactineae</taxon>
        <taxon>Cactaceae</taxon>
        <taxon>Cactoideae</taxon>
        <taxon>Echinocereeae</taxon>
        <taxon>Carnegiea</taxon>
    </lineage>
</organism>
<name>A0A9Q1GS69_9CARY</name>
<comment type="caution">
    <text evidence="1">The sequence shown here is derived from an EMBL/GenBank/DDBJ whole genome shotgun (WGS) entry which is preliminary data.</text>
</comment>
<dbReference type="EMBL" id="JAKOGI010001758">
    <property type="protein sequence ID" value="KAJ8424155.1"/>
    <property type="molecule type" value="Genomic_DNA"/>
</dbReference>
<keyword evidence="2" id="KW-1185">Reference proteome</keyword>
<proteinExistence type="predicted"/>
<reference evidence="1" key="1">
    <citation type="submission" date="2022-04" db="EMBL/GenBank/DDBJ databases">
        <title>Carnegiea gigantea Genome sequencing and assembly v2.</title>
        <authorList>
            <person name="Copetti D."/>
            <person name="Sanderson M.J."/>
            <person name="Burquez A."/>
            <person name="Wojciechowski M.F."/>
        </authorList>
    </citation>
    <scope>NUCLEOTIDE SEQUENCE</scope>
    <source>
        <strain evidence="1">SGP5-SGP5p</strain>
        <tissue evidence="1">Aerial part</tissue>
    </source>
</reference>
<evidence type="ECO:0000313" key="2">
    <source>
        <dbReference type="Proteomes" id="UP001153076"/>
    </source>
</evidence>
<dbReference type="Proteomes" id="UP001153076">
    <property type="component" value="Unassembled WGS sequence"/>
</dbReference>
<protein>
    <submittedName>
        <fullName evidence="1">Uncharacterized protein</fullName>
    </submittedName>
</protein>
<evidence type="ECO:0000313" key="1">
    <source>
        <dbReference type="EMBL" id="KAJ8424155.1"/>
    </source>
</evidence>
<dbReference type="AlphaFoldDB" id="A0A9Q1GS69"/>
<accession>A0A9Q1GS69</accession>